<reference evidence="3 4" key="2">
    <citation type="submission" date="2018-11" db="EMBL/GenBank/DDBJ databases">
        <authorList>
            <consortium name="Pathogen Informatics"/>
        </authorList>
    </citation>
    <scope>NUCLEOTIDE SEQUENCE [LARGE SCALE GENOMIC DNA]</scope>
    <source>
        <strain evidence="3">Dakar</strain>
        <strain evidence="4">Dakar, Senegal</strain>
    </source>
</reference>
<proteinExistence type="predicted"/>
<evidence type="ECO:0000259" key="2">
    <source>
        <dbReference type="Pfam" id="PF17034"/>
    </source>
</evidence>
<sequence>MFNISGAGSGGSNTSNTMNSSSIIDTPCSPTPTTTTSTNLQMHGGGGKLTICQHCRKPLPRCSICLMHLGTSIPLNEYMSVTNAIKSAESMFQQTGLKSTGKLSVDFMNAMQINTTSSSIPLSENNAINKSNQKNLYSSPEKSSSIPNSIPIADWFVWCQACRHGGHASHLTDWFYGDSFDLGDNGYSKECPVSGCQCHCAALDVNQTLSRLNYCRSSINSRSPDSEESSSLVDNEPIG</sequence>
<feature type="region of interest" description="Disordered" evidence="1">
    <location>
        <begin position="1"/>
        <end position="43"/>
    </location>
</feature>
<keyword evidence="4" id="KW-1185">Reference proteome</keyword>
<dbReference type="PANTHER" id="PTHR16453">
    <property type="entry name" value="WD40 DOMAIN-CONTAINING PROTEIN MIO FAMILY MEMBER"/>
    <property type="match status" value="1"/>
</dbReference>
<evidence type="ECO:0000313" key="3">
    <source>
        <dbReference type="EMBL" id="VDO80449.1"/>
    </source>
</evidence>
<dbReference type="InterPro" id="IPR031488">
    <property type="entry name" value="Zn_ribbon_mio"/>
</dbReference>
<dbReference type="GO" id="GO:0005737">
    <property type="term" value="C:cytoplasm"/>
    <property type="evidence" value="ECO:0007669"/>
    <property type="project" value="TreeGrafter"/>
</dbReference>
<evidence type="ECO:0000313" key="4">
    <source>
        <dbReference type="Proteomes" id="UP000279833"/>
    </source>
</evidence>
<gene>
    <name evidence="3" type="ORF">SCUD_LOCUS3247</name>
</gene>
<organism evidence="5">
    <name type="scientific">Schistosoma curassoni</name>
    <dbReference type="NCBI Taxonomy" id="6186"/>
    <lineage>
        <taxon>Eukaryota</taxon>
        <taxon>Metazoa</taxon>
        <taxon>Spiralia</taxon>
        <taxon>Lophotrochozoa</taxon>
        <taxon>Platyhelminthes</taxon>
        <taxon>Trematoda</taxon>
        <taxon>Digenea</taxon>
        <taxon>Strigeidida</taxon>
        <taxon>Schistosomatoidea</taxon>
        <taxon>Schistosomatidae</taxon>
        <taxon>Schistosoma</taxon>
    </lineage>
</organism>
<dbReference type="GO" id="GO:0034198">
    <property type="term" value="P:cellular response to amino acid starvation"/>
    <property type="evidence" value="ECO:0007669"/>
    <property type="project" value="TreeGrafter"/>
</dbReference>
<dbReference type="Pfam" id="PF17034">
    <property type="entry name" value="zinc_ribbon_16"/>
    <property type="match status" value="1"/>
</dbReference>
<dbReference type="CDD" id="cd16691">
    <property type="entry name" value="mRING-H2-C3H3C2_Mio"/>
    <property type="match status" value="1"/>
</dbReference>
<evidence type="ECO:0000313" key="5">
    <source>
        <dbReference type="WBParaSite" id="SCUD_0000324701-mRNA-1"/>
    </source>
</evidence>
<accession>A0A183JKL6</accession>
<feature type="region of interest" description="Disordered" evidence="1">
    <location>
        <begin position="219"/>
        <end position="239"/>
    </location>
</feature>
<name>A0A183JKL6_9TREM</name>
<evidence type="ECO:0000256" key="1">
    <source>
        <dbReference type="SAM" id="MobiDB-lite"/>
    </source>
</evidence>
<dbReference type="InterPro" id="IPR037593">
    <property type="entry name" value="MIOS/Sea4"/>
</dbReference>
<dbReference type="GO" id="GO:1904263">
    <property type="term" value="P:positive regulation of TORC1 signaling"/>
    <property type="evidence" value="ECO:0007669"/>
    <property type="project" value="TreeGrafter"/>
</dbReference>
<protein>
    <submittedName>
        <fullName evidence="5">Zinc_ribbon_16 domain-containing protein</fullName>
    </submittedName>
</protein>
<dbReference type="STRING" id="6186.A0A183JKL6"/>
<dbReference type="AlphaFoldDB" id="A0A183JKL6"/>
<dbReference type="Proteomes" id="UP000279833">
    <property type="component" value="Unassembled WGS sequence"/>
</dbReference>
<dbReference type="WBParaSite" id="SCUD_0000324701-mRNA-1">
    <property type="protein sequence ID" value="SCUD_0000324701-mRNA-1"/>
    <property type="gene ID" value="SCUD_0000324701"/>
</dbReference>
<feature type="compositionally biased region" description="Low complexity" evidence="1">
    <location>
        <begin position="1"/>
        <end position="38"/>
    </location>
</feature>
<dbReference type="EMBL" id="UZAK01003589">
    <property type="protein sequence ID" value="VDO80449.1"/>
    <property type="molecule type" value="Genomic_DNA"/>
</dbReference>
<reference evidence="5" key="1">
    <citation type="submission" date="2016-06" db="UniProtKB">
        <authorList>
            <consortium name="WormBaseParasite"/>
        </authorList>
    </citation>
    <scope>IDENTIFICATION</scope>
</reference>
<dbReference type="PANTHER" id="PTHR16453:SF9">
    <property type="entry name" value="GATOR COMPLEX PROTEIN MIOS"/>
    <property type="match status" value="1"/>
</dbReference>
<feature type="domain" description="GATOR2 complex protein MIO zinc-ribbon like" evidence="2">
    <location>
        <begin position="43"/>
        <end position="92"/>
    </location>
</feature>